<dbReference type="InterPro" id="IPR020891">
    <property type="entry name" value="UPF0758_CS"/>
</dbReference>
<dbReference type="GO" id="GO:0046872">
    <property type="term" value="F:metal ion binding"/>
    <property type="evidence" value="ECO:0007669"/>
    <property type="project" value="UniProtKB-KW"/>
</dbReference>
<keyword evidence="1" id="KW-0645">Protease</keyword>
<dbReference type="PANTHER" id="PTHR30471">
    <property type="entry name" value="DNA REPAIR PROTEIN RADC"/>
    <property type="match status" value="1"/>
</dbReference>
<evidence type="ECO:0000256" key="3">
    <source>
        <dbReference type="ARBA" id="ARBA00022801"/>
    </source>
</evidence>
<keyword evidence="2" id="KW-0479">Metal-binding</keyword>
<feature type="region of interest" description="Disordered" evidence="6">
    <location>
        <begin position="32"/>
        <end position="53"/>
    </location>
</feature>
<feature type="domain" description="MPN" evidence="7">
    <location>
        <begin position="140"/>
        <end position="262"/>
    </location>
</feature>
<evidence type="ECO:0000256" key="2">
    <source>
        <dbReference type="ARBA" id="ARBA00022723"/>
    </source>
</evidence>
<name>A0A3N5DSI6_9SPHN</name>
<dbReference type="PANTHER" id="PTHR30471:SF3">
    <property type="entry name" value="UPF0758 PROTEIN YEES-RELATED"/>
    <property type="match status" value="1"/>
</dbReference>
<proteinExistence type="predicted"/>
<evidence type="ECO:0000256" key="6">
    <source>
        <dbReference type="SAM" id="MobiDB-lite"/>
    </source>
</evidence>
<dbReference type="EMBL" id="RPFZ01000001">
    <property type="protein sequence ID" value="RPF72191.1"/>
    <property type="molecule type" value="Genomic_DNA"/>
</dbReference>
<dbReference type="AlphaFoldDB" id="A0A3N5DSI6"/>
<dbReference type="PROSITE" id="PS50249">
    <property type="entry name" value="MPN"/>
    <property type="match status" value="1"/>
</dbReference>
<keyword evidence="9" id="KW-1185">Reference proteome</keyword>
<dbReference type="Gene3D" id="3.40.140.10">
    <property type="entry name" value="Cytidine Deaminase, domain 2"/>
    <property type="match status" value="1"/>
</dbReference>
<comment type="caution">
    <text evidence="8">The sequence shown here is derived from an EMBL/GenBank/DDBJ whole genome shotgun (WGS) entry which is preliminary data.</text>
</comment>
<dbReference type="SUPFAM" id="SSF102712">
    <property type="entry name" value="JAB1/MPN domain"/>
    <property type="match status" value="1"/>
</dbReference>
<evidence type="ECO:0000313" key="9">
    <source>
        <dbReference type="Proteomes" id="UP000275232"/>
    </source>
</evidence>
<protein>
    <recommendedName>
        <fullName evidence="7">MPN domain-containing protein</fullName>
    </recommendedName>
</protein>
<dbReference type="InterPro" id="IPR001405">
    <property type="entry name" value="UPF0758"/>
</dbReference>
<evidence type="ECO:0000256" key="1">
    <source>
        <dbReference type="ARBA" id="ARBA00022670"/>
    </source>
</evidence>
<evidence type="ECO:0000313" key="8">
    <source>
        <dbReference type="EMBL" id="RPF72191.1"/>
    </source>
</evidence>
<evidence type="ECO:0000256" key="4">
    <source>
        <dbReference type="ARBA" id="ARBA00022833"/>
    </source>
</evidence>
<dbReference type="Proteomes" id="UP000275232">
    <property type="component" value="Unassembled WGS sequence"/>
</dbReference>
<evidence type="ECO:0000259" key="7">
    <source>
        <dbReference type="PROSITE" id="PS50249"/>
    </source>
</evidence>
<organism evidence="8 9">
    <name type="scientific">Aurantiacibacter spongiae</name>
    <dbReference type="NCBI Taxonomy" id="2488860"/>
    <lineage>
        <taxon>Bacteria</taxon>
        <taxon>Pseudomonadati</taxon>
        <taxon>Pseudomonadota</taxon>
        <taxon>Alphaproteobacteria</taxon>
        <taxon>Sphingomonadales</taxon>
        <taxon>Erythrobacteraceae</taxon>
        <taxon>Aurantiacibacter</taxon>
    </lineage>
</organism>
<evidence type="ECO:0000256" key="5">
    <source>
        <dbReference type="ARBA" id="ARBA00023049"/>
    </source>
</evidence>
<reference evidence="8 9" key="1">
    <citation type="submission" date="2018-11" db="EMBL/GenBank/DDBJ databases">
        <title>Erythrobacter spongiae sp. nov., isolated from a marine sponge.</title>
        <authorList>
            <person name="Zhuang L."/>
            <person name="Luo L."/>
        </authorList>
    </citation>
    <scope>NUCLEOTIDE SEQUENCE [LARGE SCALE GENOMIC DNA]</scope>
    <source>
        <strain evidence="8 9">HN-E23</strain>
    </source>
</reference>
<accession>A0A3N5DSI6</accession>
<dbReference type="Pfam" id="PF04002">
    <property type="entry name" value="RadC"/>
    <property type="match status" value="1"/>
</dbReference>
<keyword evidence="4" id="KW-0862">Zinc</keyword>
<dbReference type="InterPro" id="IPR025657">
    <property type="entry name" value="RadC_JAB"/>
</dbReference>
<keyword evidence="3" id="KW-0378">Hydrolase</keyword>
<dbReference type="GO" id="GO:0008237">
    <property type="term" value="F:metallopeptidase activity"/>
    <property type="evidence" value="ECO:0007669"/>
    <property type="project" value="UniProtKB-KW"/>
</dbReference>
<gene>
    <name evidence="8" type="ORF">EG799_11600</name>
</gene>
<sequence>MALGCRSRARKHCRRPRGVWSRRRYQPLALPQRTPVHDNRGGASPARHGRFHSLRRNRAAGQQGLSVMSDCPAGARPAHSFRGWSVDDGAACLLDPFPGTIVFADTHVGRGDDRALAAPPALRSLSFLATRFRGLAGPTRMTPAGEAAFRECHALLSDDGQERLAGVFLRENELLRAEVLAAGDRSFVSLRMRPIAERALACGADRLVIAHNHPSGDPRPSAEDSESTRRLGKICAALDIELVDHLIFAPPRVCSMRTGATSWL</sequence>
<keyword evidence="5" id="KW-0482">Metalloprotease</keyword>
<dbReference type="InterPro" id="IPR037518">
    <property type="entry name" value="MPN"/>
</dbReference>
<dbReference type="GO" id="GO:0006508">
    <property type="term" value="P:proteolysis"/>
    <property type="evidence" value="ECO:0007669"/>
    <property type="project" value="UniProtKB-KW"/>
</dbReference>
<dbReference type="PROSITE" id="PS01302">
    <property type="entry name" value="UPF0758"/>
    <property type="match status" value="1"/>
</dbReference>